<dbReference type="CDD" id="cd03366">
    <property type="entry name" value="TOPRIM_TopoIIA_GyrB"/>
    <property type="match status" value="1"/>
</dbReference>
<dbReference type="Pfam" id="PF00986">
    <property type="entry name" value="DNA_gyraseB_C"/>
    <property type="match status" value="1"/>
</dbReference>
<dbReference type="InterPro" id="IPR013759">
    <property type="entry name" value="Topo_IIA_B_C"/>
</dbReference>
<evidence type="ECO:0000256" key="5">
    <source>
        <dbReference type="ARBA" id="ARBA00022840"/>
    </source>
</evidence>
<dbReference type="Pfam" id="PF02518">
    <property type="entry name" value="HATPase_c"/>
    <property type="match status" value="1"/>
</dbReference>
<dbReference type="InterPro" id="IPR020568">
    <property type="entry name" value="Ribosomal_Su5_D2-typ_SF"/>
</dbReference>
<organism evidence="13 14">
    <name type="scientific">Blastopirellula sediminis</name>
    <dbReference type="NCBI Taxonomy" id="2894196"/>
    <lineage>
        <taxon>Bacteria</taxon>
        <taxon>Pseudomonadati</taxon>
        <taxon>Planctomycetota</taxon>
        <taxon>Planctomycetia</taxon>
        <taxon>Pirellulales</taxon>
        <taxon>Pirellulaceae</taxon>
        <taxon>Blastopirellula</taxon>
    </lineage>
</organism>
<keyword evidence="3 10" id="KW-0479">Metal-binding</keyword>
<dbReference type="SUPFAM" id="SSF56719">
    <property type="entry name" value="Type II DNA topoisomerase"/>
    <property type="match status" value="1"/>
</dbReference>
<evidence type="ECO:0000256" key="8">
    <source>
        <dbReference type="ARBA" id="ARBA00023125"/>
    </source>
</evidence>
<dbReference type="GO" id="GO:0005524">
    <property type="term" value="F:ATP binding"/>
    <property type="evidence" value="ECO:0007669"/>
    <property type="project" value="UniProtKB-UniRule"/>
</dbReference>
<comment type="caution">
    <text evidence="13">The sequence shown here is derived from an EMBL/GenBank/DDBJ whole genome shotgun (WGS) entry which is preliminary data.</text>
</comment>
<feature type="compositionally biased region" description="Acidic residues" evidence="11">
    <location>
        <begin position="678"/>
        <end position="688"/>
    </location>
</feature>
<dbReference type="Gene3D" id="3.30.565.10">
    <property type="entry name" value="Histidine kinase-like ATPase, C-terminal domain"/>
    <property type="match status" value="1"/>
</dbReference>
<dbReference type="NCBIfam" id="NF011501">
    <property type="entry name" value="PRK14939.1"/>
    <property type="match status" value="1"/>
</dbReference>
<dbReference type="EMBL" id="JAJKFT010000010">
    <property type="protein sequence ID" value="MCC9629948.1"/>
    <property type="molecule type" value="Genomic_DNA"/>
</dbReference>
<evidence type="ECO:0000256" key="10">
    <source>
        <dbReference type="HAMAP-Rule" id="MF_01898"/>
    </source>
</evidence>
<dbReference type="InterPro" id="IPR013760">
    <property type="entry name" value="Topo_IIA-like_dom_sf"/>
</dbReference>
<dbReference type="Gene3D" id="3.30.230.10">
    <property type="match status" value="1"/>
</dbReference>
<evidence type="ECO:0000256" key="7">
    <source>
        <dbReference type="ARBA" id="ARBA00023029"/>
    </source>
</evidence>
<keyword evidence="8" id="KW-0238">DNA-binding</keyword>
<comment type="subunit">
    <text evidence="10">Heterotetramer, composed of two GyrA and two GyrB chains. In the heterotetramer, GyrA contains the active site tyrosine that forms a transient covalent intermediate with DNA, while GyrB binds cofactors and catalyzes ATP hydrolysis.</text>
</comment>
<dbReference type="PRINTS" id="PR01159">
    <property type="entry name" value="DNAGYRASEB"/>
</dbReference>
<feature type="region of interest" description="Disordered" evidence="11">
    <location>
        <begin position="1"/>
        <end position="27"/>
    </location>
</feature>
<dbReference type="InterPro" id="IPR000565">
    <property type="entry name" value="Topo_IIA_B"/>
</dbReference>
<evidence type="ECO:0000259" key="12">
    <source>
        <dbReference type="PROSITE" id="PS50880"/>
    </source>
</evidence>
<feature type="region of interest" description="Disordered" evidence="11">
    <location>
        <begin position="678"/>
        <end position="702"/>
    </location>
</feature>
<feature type="binding site" evidence="10">
    <location>
        <position position="525"/>
    </location>
    <ligand>
        <name>Mg(2+)</name>
        <dbReference type="ChEBI" id="CHEBI:18420"/>
        <label>2</label>
    </ligand>
</feature>
<dbReference type="NCBIfam" id="NF004189">
    <property type="entry name" value="PRK05644.1"/>
    <property type="match status" value="1"/>
</dbReference>
<dbReference type="GO" id="GO:0046872">
    <property type="term" value="F:metal ion binding"/>
    <property type="evidence" value="ECO:0007669"/>
    <property type="project" value="UniProtKB-KW"/>
</dbReference>
<evidence type="ECO:0000313" key="14">
    <source>
        <dbReference type="Proteomes" id="UP001139103"/>
    </source>
</evidence>
<dbReference type="SMART" id="SM00433">
    <property type="entry name" value="TOP2c"/>
    <property type="match status" value="1"/>
</dbReference>
<dbReference type="FunFam" id="3.40.50.670:FF:000001">
    <property type="entry name" value="DNA topoisomerase 2"/>
    <property type="match status" value="1"/>
</dbReference>
<evidence type="ECO:0000313" key="13">
    <source>
        <dbReference type="EMBL" id="MCC9629948.1"/>
    </source>
</evidence>
<feature type="site" description="Interaction with DNA" evidence="10">
    <location>
        <position position="477"/>
    </location>
</feature>
<dbReference type="SUPFAM" id="SSF54211">
    <property type="entry name" value="Ribosomal protein S5 domain 2-like"/>
    <property type="match status" value="1"/>
</dbReference>
<proteinExistence type="inferred from homology"/>
<feature type="binding site" evidence="10">
    <location>
        <position position="452"/>
    </location>
    <ligand>
        <name>Mg(2+)</name>
        <dbReference type="ChEBI" id="CHEBI:18420"/>
        <label>1</label>
        <note>catalytic</note>
    </ligand>
</feature>
<dbReference type="HAMAP" id="MF_01898">
    <property type="entry name" value="GyrB"/>
    <property type="match status" value="1"/>
</dbReference>
<dbReference type="InterPro" id="IPR013506">
    <property type="entry name" value="Topo_IIA_bsu_dom2"/>
</dbReference>
<dbReference type="FunFam" id="3.30.230.10:FF:000005">
    <property type="entry name" value="DNA gyrase subunit B"/>
    <property type="match status" value="1"/>
</dbReference>
<dbReference type="GO" id="GO:0003918">
    <property type="term" value="F:DNA topoisomerase type II (double strand cut, ATP-hydrolyzing) activity"/>
    <property type="evidence" value="ECO:0007669"/>
    <property type="project" value="UniProtKB-UniRule"/>
</dbReference>
<dbReference type="PROSITE" id="PS00177">
    <property type="entry name" value="TOPOISOMERASE_II"/>
    <property type="match status" value="1"/>
</dbReference>
<dbReference type="Proteomes" id="UP001139103">
    <property type="component" value="Unassembled WGS sequence"/>
</dbReference>
<comment type="cofactor">
    <cofactor evidence="10">
        <name>Mg(2+)</name>
        <dbReference type="ChEBI" id="CHEBI:18420"/>
    </cofactor>
    <cofactor evidence="10">
        <name>Mn(2+)</name>
        <dbReference type="ChEBI" id="CHEBI:29035"/>
    </cofactor>
    <cofactor evidence="10">
        <name>Ca(2+)</name>
        <dbReference type="ChEBI" id="CHEBI:29108"/>
    </cofactor>
    <text evidence="10">Binds two Mg(2+) per subunit. The magnesium ions form salt bridges with both the protein and the DNA. Can also accept other divalent metal cations, such as Mn(2+) or Ca(2+).</text>
</comment>
<dbReference type="InterPro" id="IPR011557">
    <property type="entry name" value="GyrB"/>
</dbReference>
<feature type="site" description="Interaction with DNA" evidence="10">
    <location>
        <position position="480"/>
    </location>
</feature>
<dbReference type="InterPro" id="IPR018522">
    <property type="entry name" value="TopoIIA_CS"/>
</dbReference>
<evidence type="ECO:0000256" key="11">
    <source>
        <dbReference type="SAM" id="MobiDB-lite"/>
    </source>
</evidence>
<comment type="similarity">
    <text evidence="2 10">Belongs to the type II topoisomerase GyrB family.</text>
</comment>
<evidence type="ECO:0000256" key="1">
    <source>
        <dbReference type="ARBA" id="ARBA00000185"/>
    </source>
</evidence>
<dbReference type="GO" id="GO:0003677">
    <property type="term" value="F:DNA binding"/>
    <property type="evidence" value="ECO:0007669"/>
    <property type="project" value="UniProtKB-KW"/>
</dbReference>
<evidence type="ECO:0000256" key="4">
    <source>
        <dbReference type="ARBA" id="ARBA00022741"/>
    </source>
</evidence>
<accession>A0A9X1MMN0</accession>
<dbReference type="Pfam" id="PF01751">
    <property type="entry name" value="Toprim"/>
    <property type="match status" value="1"/>
</dbReference>
<sequence>MTDESNQSLPEPENKEAAKQAEMAKANSEYGATDLEHLSDLEHVRERPSMYIGDRGTRGFHHLVYEVVDNSIDEAMAEFATAITVTIHNDNSVTVEDDGRGIPVERHPQLSEQIGRDVSTLEGVMTVLKFGGKFSKGAYQTSGGLHGVGVTVVNFLSEWCEVEVHRDGSIWQQEYQRGVPQGPIRKGGATKKRGTKTSFKPDSQIFNVSKFNYDTLYKRLQELAFLNRGVKIIFKDERTDEGGEFQYERGIIEYVEHLNRASTPLHTEVIALEGIAEEIGFDIALQYTEEYTENLHSFVNNINTHEGGTHVSGFKTALTRTLNNYAKKEGLLKDVSLSGDDFREGLTAVISLRVPNPQFEGQTKTKLGNSEVEGIVNSAVGDFLAKYLEEHPKIGKLIVRKAVLASQAREAARKAREMMRNRKNALGGGGLPGKLRDCISRDMEICELYLVEGDSAGGSAEGGRMREFQAILPLRGKIINAYKAREDKVLANEEVQSMIQAIGAGIGEEQDIHKRRYNKVIIMTDADVDGSHIRTLLLTFFYRQMYALVAGGHVYVAQPPLFRVTRKKQVTYIQTEEEMKERLLEHGLQDASFVDEVGREIVGAEMEKLCRSLAALEEAIIALERRGISLKIHAVRQDPVTGKLPVFHLIYGINEEWFSTRKELDAYLIEKGLVTENASEEPAEGEAAEEGHEANGKAEANGHPVEVPHITELHEVRTINIQLDELTAMGFDIQSLIPQERTGLQDSRYKLRRGESETGIEDLRGLVGAIRSAGEKGQTITRFKGLGEMNAEELRETTLDPSNRTLLQVTMEDLSAADDMFRVLMGDKVEPRREFIEKHALDVRNLDV</sequence>
<dbReference type="PANTHER" id="PTHR45866">
    <property type="entry name" value="DNA GYRASE/TOPOISOMERASE SUBUNIT B"/>
    <property type="match status" value="1"/>
</dbReference>
<dbReference type="CDD" id="cd16928">
    <property type="entry name" value="HATPase_GyrB-like"/>
    <property type="match status" value="1"/>
</dbReference>
<gene>
    <name evidence="10" type="primary">gyrB</name>
    <name evidence="13" type="ORF">LOC68_16270</name>
</gene>
<dbReference type="PROSITE" id="PS50880">
    <property type="entry name" value="TOPRIM"/>
    <property type="match status" value="1"/>
</dbReference>
<dbReference type="InterPro" id="IPR001241">
    <property type="entry name" value="Topo_IIA"/>
</dbReference>
<evidence type="ECO:0000256" key="3">
    <source>
        <dbReference type="ARBA" id="ARBA00022723"/>
    </source>
</evidence>
<dbReference type="RefSeq" id="WP_230220665.1">
    <property type="nucleotide sequence ID" value="NZ_JAJKFT010000010.1"/>
</dbReference>
<name>A0A9X1MMN0_9BACT</name>
<comment type="miscellaneous">
    <text evidence="10">Few gyrases are as efficient as E.coli at forming negative supercoils. Not all organisms have 2 type II topoisomerases; in organisms with a single type II topoisomerase this enzyme also has to decatenate newly replicated chromosomes.</text>
</comment>
<dbReference type="InterPro" id="IPR036890">
    <property type="entry name" value="HATPase_C_sf"/>
</dbReference>
<dbReference type="GO" id="GO:0005737">
    <property type="term" value="C:cytoplasm"/>
    <property type="evidence" value="ECO:0007669"/>
    <property type="project" value="UniProtKB-SubCell"/>
</dbReference>
<dbReference type="PRINTS" id="PR00418">
    <property type="entry name" value="TPI2FAMILY"/>
</dbReference>
<dbReference type="EC" id="5.6.2.2" evidence="10"/>
<dbReference type="InterPro" id="IPR002288">
    <property type="entry name" value="DNA_gyrase_B_C"/>
</dbReference>
<dbReference type="FunFam" id="3.30.565.10:FF:000002">
    <property type="entry name" value="DNA gyrase subunit B"/>
    <property type="match status" value="1"/>
</dbReference>
<dbReference type="GO" id="GO:0006265">
    <property type="term" value="P:DNA topological change"/>
    <property type="evidence" value="ECO:0007669"/>
    <property type="project" value="UniProtKB-UniRule"/>
</dbReference>
<reference evidence="13" key="1">
    <citation type="submission" date="2021-11" db="EMBL/GenBank/DDBJ databases">
        <title>Genome sequence.</title>
        <authorList>
            <person name="Sun Q."/>
        </authorList>
    </citation>
    <scope>NUCLEOTIDE SEQUENCE</scope>
    <source>
        <strain evidence="13">JC732</strain>
    </source>
</reference>
<dbReference type="InterPro" id="IPR006171">
    <property type="entry name" value="TOPRIM_dom"/>
</dbReference>
<evidence type="ECO:0000256" key="6">
    <source>
        <dbReference type="ARBA" id="ARBA00022842"/>
    </source>
</evidence>
<comment type="subcellular location">
    <subcellularLocation>
        <location evidence="10">Cytoplasm</location>
    </subcellularLocation>
</comment>
<dbReference type="Gene3D" id="3.40.50.670">
    <property type="match status" value="2"/>
</dbReference>
<feature type="binding site" evidence="10">
    <location>
        <position position="527"/>
    </location>
    <ligand>
        <name>Mg(2+)</name>
        <dbReference type="ChEBI" id="CHEBI:18420"/>
        <label>2</label>
    </ligand>
</feature>
<dbReference type="SMART" id="SM00387">
    <property type="entry name" value="HATPase_c"/>
    <property type="match status" value="1"/>
</dbReference>
<evidence type="ECO:0000256" key="9">
    <source>
        <dbReference type="ARBA" id="ARBA00023235"/>
    </source>
</evidence>
<keyword evidence="10" id="KW-0963">Cytoplasm</keyword>
<keyword evidence="9 10" id="KW-0413">Isomerase</keyword>
<dbReference type="InterPro" id="IPR003594">
    <property type="entry name" value="HATPase_dom"/>
</dbReference>
<dbReference type="GO" id="GO:0006261">
    <property type="term" value="P:DNA-templated DNA replication"/>
    <property type="evidence" value="ECO:0007669"/>
    <property type="project" value="UniProtKB-UniRule"/>
</dbReference>
<dbReference type="PANTHER" id="PTHR45866:SF1">
    <property type="entry name" value="DNA GYRASE SUBUNIT B, MITOCHONDRIAL"/>
    <property type="match status" value="1"/>
</dbReference>
<feature type="domain" description="Toprim" evidence="12">
    <location>
        <begin position="446"/>
        <end position="560"/>
    </location>
</feature>
<dbReference type="AlphaFoldDB" id="A0A9X1MMN0"/>
<comment type="catalytic activity">
    <reaction evidence="1 10">
        <text>ATP-dependent breakage, passage and rejoining of double-stranded DNA.</text>
        <dbReference type="EC" id="5.6.2.2"/>
    </reaction>
</comment>
<evidence type="ECO:0000256" key="2">
    <source>
        <dbReference type="ARBA" id="ARBA00010708"/>
    </source>
</evidence>
<dbReference type="Pfam" id="PF00204">
    <property type="entry name" value="DNA_gyraseB"/>
    <property type="match status" value="1"/>
</dbReference>
<dbReference type="InterPro" id="IPR014721">
    <property type="entry name" value="Ribsml_uS5_D2-typ_fold_subgr"/>
</dbReference>
<keyword evidence="4 10" id="KW-0547">Nucleotide-binding</keyword>
<keyword evidence="7 10" id="KW-0799">Topoisomerase</keyword>
<dbReference type="SUPFAM" id="SSF55874">
    <property type="entry name" value="ATPase domain of HSP90 chaperone/DNA topoisomerase II/histidine kinase"/>
    <property type="match status" value="1"/>
</dbReference>
<dbReference type="CDD" id="cd00822">
    <property type="entry name" value="TopoII_Trans_DNA_gyrase"/>
    <property type="match status" value="1"/>
</dbReference>
<keyword evidence="14" id="KW-1185">Reference proteome</keyword>
<dbReference type="GO" id="GO:0005694">
    <property type="term" value="C:chromosome"/>
    <property type="evidence" value="ECO:0007669"/>
    <property type="project" value="InterPro"/>
</dbReference>
<keyword evidence="6 10" id="KW-0460">Magnesium</keyword>
<keyword evidence="5 10" id="KW-0067">ATP-binding</keyword>
<dbReference type="InterPro" id="IPR034160">
    <property type="entry name" value="TOPRIM_GyrB"/>
</dbReference>
<protein>
    <recommendedName>
        <fullName evidence="10">DNA gyrase subunit B</fullName>
        <ecNumber evidence="10">5.6.2.2</ecNumber>
    </recommendedName>
</protein>
<comment type="function">
    <text evidence="10">A type II topoisomerase that negatively supercoils closed circular double-stranded (ds) DNA in an ATP-dependent manner to modulate DNA topology and maintain chromosomes in an underwound state. Negative supercoiling favors strand separation, and DNA replication, transcription, recombination and repair, all of which involve strand separation. Also able to catalyze the interconversion of other topological isomers of dsDNA rings, including catenanes and knotted rings. Type II topoisomerases break and join 2 DNA strands simultaneously in an ATP-dependent manner.</text>
</comment>
<feature type="binding site" evidence="10">
    <location>
        <position position="525"/>
    </location>
    <ligand>
        <name>Mg(2+)</name>
        <dbReference type="ChEBI" id="CHEBI:18420"/>
        <label>1</label>
        <note>catalytic</note>
    </ligand>
</feature>